<keyword evidence="3" id="KW-0269">Exonuclease</keyword>
<keyword evidence="1" id="KW-0812">Transmembrane</keyword>
<proteinExistence type="predicted"/>
<dbReference type="InterPro" id="IPR005135">
    <property type="entry name" value="Endo/exonuclease/phosphatase"/>
</dbReference>
<organism evidence="3 4">
    <name type="scientific">Microlunatus kandeliicorticis</name>
    <dbReference type="NCBI Taxonomy" id="1759536"/>
    <lineage>
        <taxon>Bacteria</taxon>
        <taxon>Bacillati</taxon>
        <taxon>Actinomycetota</taxon>
        <taxon>Actinomycetes</taxon>
        <taxon>Propionibacteriales</taxon>
        <taxon>Propionibacteriaceae</taxon>
        <taxon>Microlunatus</taxon>
    </lineage>
</organism>
<evidence type="ECO:0000313" key="4">
    <source>
        <dbReference type="Proteomes" id="UP000523079"/>
    </source>
</evidence>
<dbReference type="EMBL" id="JACGWT010000006">
    <property type="protein sequence ID" value="MBA8795866.1"/>
    <property type="molecule type" value="Genomic_DNA"/>
</dbReference>
<keyword evidence="3" id="KW-0255">Endonuclease</keyword>
<dbReference type="Proteomes" id="UP000523079">
    <property type="component" value="Unassembled WGS sequence"/>
</dbReference>
<comment type="caution">
    <text evidence="3">The sequence shown here is derived from an EMBL/GenBank/DDBJ whole genome shotgun (WGS) entry which is preliminary data.</text>
</comment>
<reference evidence="3 4" key="1">
    <citation type="submission" date="2020-07" db="EMBL/GenBank/DDBJ databases">
        <title>Sequencing the genomes of 1000 actinobacteria strains.</title>
        <authorList>
            <person name="Klenk H.-P."/>
        </authorList>
    </citation>
    <scope>NUCLEOTIDE SEQUENCE [LARGE SCALE GENOMIC DNA]</scope>
    <source>
        <strain evidence="3 4">DSM 100723</strain>
    </source>
</reference>
<evidence type="ECO:0000259" key="2">
    <source>
        <dbReference type="Pfam" id="PF03372"/>
    </source>
</evidence>
<protein>
    <submittedName>
        <fullName evidence="3">Endonuclease/exonuclease/phosphatase (EEP) superfamily protein YafD</fullName>
    </submittedName>
</protein>
<keyword evidence="3" id="KW-0540">Nuclease</keyword>
<evidence type="ECO:0000256" key="1">
    <source>
        <dbReference type="SAM" id="Phobius"/>
    </source>
</evidence>
<feature type="transmembrane region" description="Helical" evidence="1">
    <location>
        <begin position="79"/>
        <end position="97"/>
    </location>
</feature>
<keyword evidence="1" id="KW-0472">Membrane</keyword>
<dbReference type="GO" id="GO:0004527">
    <property type="term" value="F:exonuclease activity"/>
    <property type="evidence" value="ECO:0007669"/>
    <property type="project" value="UniProtKB-KW"/>
</dbReference>
<dbReference type="GO" id="GO:0004519">
    <property type="term" value="F:endonuclease activity"/>
    <property type="evidence" value="ECO:0007669"/>
    <property type="project" value="UniProtKB-KW"/>
</dbReference>
<accession>A0A7W3IV73</accession>
<sequence length="343" mass="35383">MSGDRGRRTARVATAVAVPFGLVGAATTVARSLPEDASGLPSDTWVMITSFSDYGLLSYAVAGVAAVVGIAARRRPATLAVGGLVLALAAVHASWLLPRFAGRGLDASGALAGRPAAAGDPGFRLLSLNMELGHADPAAVTDAAAAADVVVLTEATKPTVSTLAAGAFGARFPHRTPNTLPWSGAAGTAVFSRYPLTDVRALPGLVHQTWAVTVRLPDADPVTVVGVHPARPYLGGHDWLGEQQRLRELVPPGERVVVAGDFNAVDSHRPIRALRAAGYRSSTELAAAGWQPTYPADRAFPPLLEIDHVLLAPGLTATASRAVPVRGTDHRGVLATLTTAARA</sequence>
<feature type="transmembrane region" description="Helical" evidence="1">
    <location>
        <begin position="54"/>
        <end position="72"/>
    </location>
</feature>
<feature type="domain" description="Endonuclease/exonuclease/phosphatase" evidence="2">
    <location>
        <begin position="126"/>
        <end position="330"/>
    </location>
</feature>
<dbReference type="Pfam" id="PF03372">
    <property type="entry name" value="Exo_endo_phos"/>
    <property type="match status" value="1"/>
</dbReference>
<keyword evidence="3" id="KW-0378">Hydrolase</keyword>
<evidence type="ECO:0000313" key="3">
    <source>
        <dbReference type="EMBL" id="MBA8795866.1"/>
    </source>
</evidence>
<name>A0A7W3IV73_9ACTN</name>
<dbReference type="RefSeq" id="WP_182561477.1">
    <property type="nucleotide sequence ID" value="NZ_JACGWT010000006.1"/>
</dbReference>
<dbReference type="Gene3D" id="3.60.10.10">
    <property type="entry name" value="Endonuclease/exonuclease/phosphatase"/>
    <property type="match status" value="1"/>
</dbReference>
<dbReference type="AlphaFoldDB" id="A0A7W3IV73"/>
<keyword evidence="1" id="KW-1133">Transmembrane helix</keyword>
<gene>
    <name evidence="3" type="ORF">FHX74_003507</name>
</gene>
<keyword evidence="4" id="KW-1185">Reference proteome</keyword>
<dbReference type="SUPFAM" id="SSF56219">
    <property type="entry name" value="DNase I-like"/>
    <property type="match status" value="1"/>
</dbReference>
<dbReference type="InterPro" id="IPR036691">
    <property type="entry name" value="Endo/exonu/phosph_ase_sf"/>
</dbReference>